<accession>A0A1M5YLL6</accession>
<evidence type="ECO:0008006" key="3">
    <source>
        <dbReference type="Google" id="ProtNLM"/>
    </source>
</evidence>
<keyword evidence="2" id="KW-1185">Reference proteome</keyword>
<dbReference type="SUPFAM" id="SSF46894">
    <property type="entry name" value="C-terminal effector domain of the bipartite response regulators"/>
    <property type="match status" value="1"/>
</dbReference>
<dbReference type="InterPro" id="IPR036388">
    <property type="entry name" value="WH-like_DNA-bd_sf"/>
</dbReference>
<dbReference type="Proteomes" id="UP000183995">
    <property type="component" value="Unassembled WGS sequence"/>
</dbReference>
<sequence>MDTEALNDIKCRACPVTDGAGNELLYPVLFEAAWQYIEKNYHGLDAPEANIYDCLTASLTLYDADLAFILELDEELEACQYLYVKAREGFDMAGRGPDEALLFSNLFTDIIRKDEQFCFTDEDLTAAHPEEYKWLQEHGIKSAMAVPFKTRTGLVAFFGVHNARRFLNKTSFLTLSTKALANEIRALRMSQLQNPSRYYSPELADDDVVIKLFGGFDIYTNLGSLSFSDISSVQCSRFLLYLLKNRSRTIPVREIADVLWPDQLIDNPYGMVKGVAFRVRKILDSVCPQKLVVARAGTYAVNDALTLIIDAEEFDQLCDRVHSSKLSAVDRQIIYEKILRVYKGDMLPGYESEIWLMGWVGYYQIKYLELLKEYLALLQETAQYGKIFEAVSNVLSICYDDGEVYAFLIGALVSLNKLELAKSYYMRVEKLLSPEKRKEFIDVWNESKK</sequence>
<name>A0A1M5YLL6_9FIRM</name>
<protein>
    <recommendedName>
        <fullName evidence="3">DNA-binding transcriptional activator of the SARP family</fullName>
    </recommendedName>
</protein>
<organism evidence="1 2">
    <name type="scientific">Sporobacter termitidis DSM 10068</name>
    <dbReference type="NCBI Taxonomy" id="1123282"/>
    <lineage>
        <taxon>Bacteria</taxon>
        <taxon>Bacillati</taxon>
        <taxon>Bacillota</taxon>
        <taxon>Clostridia</taxon>
        <taxon>Eubacteriales</taxon>
        <taxon>Oscillospiraceae</taxon>
        <taxon>Sporobacter</taxon>
    </lineage>
</organism>
<dbReference type="STRING" id="1123282.SAMN02745823_02577"/>
<dbReference type="GO" id="GO:0006355">
    <property type="term" value="P:regulation of DNA-templated transcription"/>
    <property type="evidence" value="ECO:0007669"/>
    <property type="project" value="InterPro"/>
</dbReference>
<proteinExistence type="predicted"/>
<dbReference type="PANTHER" id="PTHR35807">
    <property type="entry name" value="TRANSCRIPTIONAL REGULATOR REDD-RELATED"/>
    <property type="match status" value="1"/>
</dbReference>
<dbReference type="AlphaFoldDB" id="A0A1M5YLL6"/>
<dbReference type="OrthoDB" id="142950at2"/>
<dbReference type="RefSeq" id="WP_073079667.1">
    <property type="nucleotide sequence ID" value="NZ_FQXV01000009.1"/>
</dbReference>
<dbReference type="InterPro" id="IPR051677">
    <property type="entry name" value="AfsR-DnrI-RedD_regulator"/>
</dbReference>
<evidence type="ECO:0000313" key="2">
    <source>
        <dbReference type="Proteomes" id="UP000183995"/>
    </source>
</evidence>
<dbReference type="InterPro" id="IPR016032">
    <property type="entry name" value="Sig_transdc_resp-reg_C-effctor"/>
</dbReference>
<dbReference type="EMBL" id="FQXV01000009">
    <property type="protein sequence ID" value="SHI12433.1"/>
    <property type="molecule type" value="Genomic_DNA"/>
</dbReference>
<dbReference type="Gene3D" id="1.10.10.10">
    <property type="entry name" value="Winged helix-like DNA-binding domain superfamily/Winged helix DNA-binding domain"/>
    <property type="match status" value="1"/>
</dbReference>
<reference evidence="1 2" key="1">
    <citation type="submission" date="2016-11" db="EMBL/GenBank/DDBJ databases">
        <authorList>
            <person name="Jaros S."/>
            <person name="Januszkiewicz K."/>
            <person name="Wedrychowicz H."/>
        </authorList>
    </citation>
    <scope>NUCLEOTIDE SEQUENCE [LARGE SCALE GENOMIC DNA]</scope>
    <source>
        <strain evidence="1 2">DSM 10068</strain>
    </source>
</reference>
<dbReference type="PANTHER" id="PTHR35807:SF2">
    <property type="entry name" value="TRANSCRIPTIONAL ACTIVATOR DOMAIN"/>
    <property type="match status" value="1"/>
</dbReference>
<gene>
    <name evidence="1" type="ORF">SAMN02745823_02577</name>
</gene>
<dbReference type="GO" id="GO:0003677">
    <property type="term" value="F:DNA binding"/>
    <property type="evidence" value="ECO:0007669"/>
    <property type="project" value="InterPro"/>
</dbReference>
<evidence type="ECO:0000313" key="1">
    <source>
        <dbReference type="EMBL" id="SHI12433.1"/>
    </source>
</evidence>